<evidence type="ECO:0000256" key="1">
    <source>
        <dbReference type="ARBA" id="ARBA00008553"/>
    </source>
</evidence>
<proteinExistence type="inferred from homology"/>
<organism evidence="8 9">
    <name type="scientific">Pendulispora brunnea</name>
    <dbReference type="NCBI Taxonomy" id="2905690"/>
    <lineage>
        <taxon>Bacteria</taxon>
        <taxon>Pseudomonadati</taxon>
        <taxon>Myxococcota</taxon>
        <taxon>Myxococcia</taxon>
        <taxon>Myxococcales</taxon>
        <taxon>Sorangiineae</taxon>
        <taxon>Pendulisporaceae</taxon>
        <taxon>Pendulispora</taxon>
    </lineage>
</organism>
<dbReference type="NCBIfam" id="NF000585">
    <property type="entry name" value="PRK00010.1"/>
    <property type="match status" value="1"/>
</dbReference>
<evidence type="ECO:0000256" key="5">
    <source>
        <dbReference type="RuleBase" id="RU003930"/>
    </source>
</evidence>
<dbReference type="PANTHER" id="PTHR11994">
    <property type="entry name" value="60S RIBOSOMAL PROTEIN L11-RELATED"/>
    <property type="match status" value="1"/>
</dbReference>
<dbReference type="Pfam" id="PF00281">
    <property type="entry name" value="Ribosomal_L5"/>
    <property type="match status" value="1"/>
</dbReference>
<dbReference type="InterPro" id="IPR031310">
    <property type="entry name" value="Ribosomal_uL5_N"/>
</dbReference>
<sequence>MASKKDKKEQKGKPSAAAAAEANADYVASTTEAVAPRFAAKYTKEIVPALTKQFNYKNPMQVPRLEKVVINMGLGAAVTNPKIVDAAVEELRAITGQKPVVTRARKAIASFKLRAGIPIGAMVTLRRGHMWEFIDRLITIGLPRTRDFRGVSRKAFDGKGNYTLGLKEQIIFPEINYDRIDVIKGLNISFVTTAKTDEEGRALLQHLGMPFRAA</sequence>
<keyword evidence="3 4" id="KW-0687">Ribonucleoprotein</keyword>
<keyword evidence="4" id="KW-0694">RNA-binding</keyword>
<gene>
    <name evidence="4 8" type="primary">rplE</name>
    <name evidence="8" type="ORF">LZC95_38550</name>
</gene>
<comment type="similarity">
    <text evidence="1 4 5">Belongs to the universal ribosomal protein uL5 family.</text>
</comment>
<dbReference type="GO" id="GO:0005840">
    <property type="term" value="C:ribosome"/>
    <property type="evidence" value="ECO:0007669"/>
    <property type="project" value="UniProtKB-KW"/>
</dbReference>
<reference evidence="8 9" key="1">
    <citation type="submission" date="2021-12" db="EMBL/GenBank/DDBJ databases">
        <title>Discovery of the Pendulisporaceae a myxobacterial family with distinct sporulation behavior and unique specialized metabolism.</title>
        <authorList>
            <person name="Garcia R."/>
            <person name="Popoff A."/>
            <person name="Bader C.D."/>
            <person name="Loehr J."/>
            <person name="Walesch S."/>
            <person name="Walt C."/>
            <person name="Boldt J."/>
            <person name="Bunk B."/>
            <person name="Haeckl F.J.F.P.J."/>
            <person name="Gunesch A.P."/>
            <person name="Birkelbach J."/>
            <person name="Nuebel U."/>
            <person name="Pietschmann T."/>
            <person name="Bach T."/>
            <person name="Mueller R."/>
        </authorList>
    </citation>
    <scope>NUCLEOTIDE SEQUENCE [LARGE SCALE GENOMIC DNA]</scope>
    <source>
        <strain evidence="8 9">MSr12523</strain>
    </source>
</reference>
<dbReference type="InterPro" id="IPR020929">
    <property type="entry name" value="Ribosomal_uL5_CS"/>
</dbReference>
<comment type="function">
    <text evidence="4">This is 1 of the proteins that bind and probably mediate the attachment of the 5S RNA into the large ribosomal subunit, where it forms part of the central protuberance. In the 70S ribosome it contacts protein S13 of the 30S subunit (bridge B1b), connecting the 2 subunits; this bridge is implicated in subunit movement. Contacts the P site tRNA; the 5S rRNA and some of its associated proteins might help stabilize positioning of ribosome-bound tRNAs.</text>
</comment>
<dbReference type="PROSITE" id="PS00358">
    <property type="entry name" value="RIBOSOMAL_L5"/>
    <property type="match status" value="1"/>
</dbReference>
<dbReference type="PIRSF" id="PIRSF002161">
    <property type="entry name" value="Ribosomal_L5"/>
    <property type="match status" value="1"/>
</dbReference>
<feature type="domain" description="Large ribosomal subunit protein uL5 N-terminal" evidence="6">
    <location>
        <begin position="58"/>
        <end position="114"/>
    </location>
</feature>
<dbReference type="EMBL" id="CP089982">
    <property type="protein sequence ID" value="WXA92345.1"/>
    <property type="molecule type" value="Genomic_DNA"/>
</dbReference>
<dbReference type="SUPFAM" id="SSF55282">
    <property type="entry name" value="RL5-like"/>
    <property type="match status" value="1"/>
</dbReference>
<name>A0ABZ2K5D2_9BACT</name>
<evidence type="ECO:0000256" key="4">
    <source>
        <dbReference type="HAMAP-Rule" id="MF_01333"/>
    </source>
</evidence>
<dbReference type="InterPro" id="IPR031309">
    <property type="entry name" value="Ribosomal_uL5_C"/>
</dbReference>
<keyword evidence="4" id="KW-0820">tRNA-binding</keyword>
<dbReference type="InterPro" id="IPR020930">
    <property type="entry name" value="Ribosomal_uL5_bac-type"/>
</dbReference>
<accession>A0ABZ2K5D2</accession>
<evidence type="ECO:0000256" key="3">
    <source>
        <dbReference type="ARBA" id="ARBA00023274"/>
    </source>
</evidence>
<evidence type="ECO:0000256" key="2">
    <source>
        <dbReference type="ARBA" id="ARBA00022980"/>
    </source>
</evidence>
<keyword evidence="9" id="KW-1185">Reference proteome</keyword>
<protein>
    <recommendedName>
        <fullName evidence="4">Large ribosomal subunit protein uL5</fullName>
    </recommendedName>
</protein>
<evidence type="ECO:0000259" key="7">
    <source>
        <dbReference type="Pfam" id="PF00673"/>
    </source>
</evidence>
<dbReference type="Proteomes" id="UP001379533">
    <property type="component" value="Chromosome"/>
</dbReference>
<feature type="domain" description="Large ribosomal subunit protein uL5 C-terminal" evidence="7">
    <location>
        <begin position="118"/>
        <end position="211"/>
    </location>
</feature>
<keyword evidence="4" id="KW-0699">rRNA-binding</keyword>
<comment type="subunit">
    <text evidence="4">Part of the 50S ribosomal subunit; part of the 5S rRNA/L5/L18/L25 subcomplex. Contacts the 5S rRNA and the P site tRNA. Forms a bridge to the 30S subunit in the 70S ribosome.</text>
</comment>
<evidence type="ECO:0000313" key="8">
    <source>
        <dbReference type="EMBL" id="WXA92345.1"/>
    </source>
</evidence>
<dbReference type="HAMAP" id="MF_01333_B">
    <property type="entry name" value="Ribosomal_uL5_B"/>
    <property type="match status" value="1"/>
</dbReference>
<dbReference type="Gene3D" id="3.30.1440.10">
    <property type="match status" value="1"/>
</dbReference>
<dbReference type="RefSeq" id="WP_394842957.1">
    <property type="nucleotide sequence ID" value="NZ_CP089982.1"/>
</dbReference>
<evidence type="ECO:0000259" key="6">
    <source>
        <dbReference type="Pfam" id="PF00281"/>
    </source>
</evidence>
<dbReference type="Pfam" id="PF00673">
    <property type="entry name" value="Ribosomal_L5_C"/>
    <property type="match status" value="1"/>
</dbReference>
<dbReference type="InterPro" id="IPR002132">
    <property type="entry name" value="Ribosomal_uL5"/>
</dbReference>
<dbReference type="InterPro" id="IPR022803">
    <property type="entry name" value="Ribosomal_uL5_dom_sf"/>
</dbReference>
<evidence type="ECO:0000313" key="9">
    <source>
        <dbReference type="Proteomes" id="UP001379533"/>
    </source>
</evidence>
<keyword evidence="2 4" id="KW-0689">Ribosomal protein</keyword>